<keyword evidence="3" id="KW-1185">Reference proteome</keyword>
<evidence type="ECO:0000313" key="2">
    <source>
        <dbReference type="EMBL" id="CDN89083.1"/>
    </source>
</evidence>
<evidence type="ECO:0000313" key="3">
    <source>
        <dbReference type="Proteomes" id="UP000028878"/>
    </source>
</evidence>
<keyword evidence="1" id="KW-1133">Transmembrane helix</keyword>
<feature type="transmembrane region" description="Helical" evidence="1">
    <location>
        <begin position="100"/>
        <end position="120"/>
    </location>
</feature>
<name>A0A1L1PMR8_HYDIT</name>
<dbReference type="Gene3D" id="1.20.120.1630">
    <property type="match status" value="1"/>
</dbReference>
<accession>A0A1L1PMR8</accession>
<keyword evidence="1" id="KW-0812">Transmembrane</keyword>
<dbReference type="AlphaFoldDB" id="A0A1L1PMR8"/>
<gene>
    <name evidence="2" type="ORF">BN948_03520</name>
</gene>
<feature type="transmembrane region" description="Helical" evidence="1">
    <location>
        <begin position="184"/>
        <end position="206"/>
    </location>
</feature>
<evidence type="ECO:0000256" key="1">
    <source>
        <dbReference type="SAM" id="Phobius"/>
    </source>
</evidence>
<dbReference type="PANTHER" id="PTHR32251:SF17">
    <property type="entry name" value="STEROID 5-ALPHA REDUCTASE C-TERMINAL DOMAIN-CONTAINING PROTEIN"/>
    <property type="match status" value="1"/>
</dbReference>
<reference evidence="3" key="1">
    <citation type="submission" date="2014-11" db="EMBL/GenBank/DDBJ databases">
        <title>Draft genome sequence of Hydrogenophaga intermedia S1.</title>
        <authorList>
            <person name="Gan H.M."/>
            <person name="Chew T.H."/>
            <person name="Stolz A."/>
        </authorList>
    </citation>
    <scope>NUCLEOTIDE SEQUENCE [LARGE SCALE GENOMIC DNA]</scope>
    <source>
        <strain evidence="3">S1</strain>
    </source>
</reference>
<organism evidence="2 3">
    <name type="scientific">Hydrogenophaga intermedia</name>
    <dbReference type="NCBI Taxonomy" id="65786"/>
    <lineage>
        <taxon>Bacteria</taxon>
        <taxon>Pseudomonadati</taxon>
        <taxon>Pseudomonadota</taxon>
        <taxon>Betaproteobacteria</taxon>
        <taxon>Burkholderiales</taxon>
        <taxon>Comamonadaceae</taxon>
        <taxon>Hydrogenophaga</taxon>
    </lineage>
</organism>
<dbReference type="Proteomes" id="UP000028878">
    <property type="component" value="Unassembled WGS sequence"/>
</dbReference>
<dbReference type="PANTHER" id="PTHR32251">
    <property type="entry name" value="3-OXO-5-ALPHA-STEROID 4-DEHYDROGENASE"/>
    <property type="match status" value="1"/>
</dbReference>
<dbReference type="Pfam" id="PF06966">
    <property type="entry name" value="DUF1295"/>
    <property type="match status" value="1"/>
</dbReference>
<keyword evidence="1" id="KW-0472">Membrane</keyword>
<proteinExistence type="predicted"/>
<feature type="transmembrane region" description="Helical" evidence="1">
    <location>
        <begin position="140"/>
        <end position="163"/>
    </location>
</feature>
<sequence precursor="true">MITLAAWGLLAALAVALPVWALSLPLRDASLADRVWSLLVVAPVGVYAWALLPPLQARDGLLLALLLAWALRLAIYISRRNSGHGEDRRYRAMRERHGDAFGLKSLYLVFGLQAVLAWVLGWPLLAALGRPVGLTALDALGFVLAGGGLLIETLADVQLARFLRGPRSPGAVMDRGLWAWSRHPNYFGEACFWWGLWLMALPAAGWAGAWTVVSPLMITWLLLKVSGVALLEQDMAERRPAYRDYMARTSAFVPWPPRREAQS</sequence>
<dbReference type="EMBL" id="CCAE010000035">
    <property type="protein sequence ID" value="CDN89083.1"/>
    <property type="molecule type" value="Genomic_DNA"/>
</dbReference>
<feature type="transmembrane region" description="Helical" evidence="1">
    <location>
        <begin position="61"/>
        <end position="79"/>
    </location>
</feature>
<dbReference type="InterPro" id="IPR010721">
    <property type="entry name" value="UstE-like"/>
</dbReference>
<protein>
    <submittedName>
        <fullName evidence="2">Uncharacterized protein</fullName>
    </submittedName>
</protein>
<dbReference type="GO" id="GO:0016020">
    <property type="term" value="C:membrane"/>
    <property type="evidence" value="ECO:0007669"/>
    <property type="project" value="TreeGrafter"/>
</dbReference>
<dbReference type="RefSeq" id="WP_009518388.1">
    <property type="nucleotide sequence ID" value="NZ_CCAE010000035.1"/>
</dbReference>
<dbReference type="PROSITE" id="PS50244">
    <property type="entry name" value="S5A_REDUCTASE"/>
    <property type="match status" value="1"/>
</dbReference>